<dbReference type="Gene3D" id="2.60.40.10">
    <property type="entry name" value="Immunoglobulins"/>
    <property type="match status" value="1"/>
</dbReference>
<keyword evidence="1" id="KW-0732">Signal</keyword>
<dbReference type="PANTHER" id="PTHR21666:SF270">
    <property type="entry name" value="MUREIN HYDROLASE ACTIVATOR ENVC"/>
    <property type="match status" value="1"/>
</dbReference>
<dbReference type="CDD" id="cd12797">
    <property type="entry name" value="M23_peptidase"/>
    <property type="match status" value="1"/>
</dbReference>
<dbReference type="PATRIC" id="fig|360411.5.peg.283"/>
<dbReference type="Pfam" id="PF04151">
    <property type="entry name" value="PPC"/>
    <property type="match status" value="1"/>
</dbReference>
<protein>
    <recommendedName>
        <fullName evidence="2">Fibronectin type-III domain-containing protein</fullName>
    </recommendedName>
</protein>
<evidence type="ECO:0000259" key="2">
    <source>
        <dbReference type="PROSITE" id="PS50853"/>
    </source>
</evidence>
<dbReference type="InterPro" id="IPR011055">
    <property type="entry name" value="Dup_hybrid_motif"/>
</dbReference>
<dbReference type="PANTHER" id="PTHR21666">
    <property type="entry name" value="PEPTIDASE-RELATED"/>
    <property type="match status" value="1"/>
</dbReference>
<dbReference type="CDD" id="cd00063">
    <property type="entry name" value="FN3"/>
    <property type="match status" value="1"/>
</dbReference>
<dbReference type="Gene3D" id="2.70.70.10">
    <property type="entry name" value="Glucose Permease (Domain IIA)"/>
    <property type="match status" value="1"/>
</dbReference>
<dbReference type="Proteomes" id="UP000050514">
    <property type="component" value="Unassembled WGS sequence"/>
</dbReference>
<dbReference type="InterPro" id="IPR016047">
    <property type="entry name" value="M23ase_b-sheet_dom"/>
</dbReference>
<dbReference type="SUPFAM" id="SSF49265">
    <property type="entry name" value="Fibronectin type III"/>
    <property type="match status" value="1"/>
</dbReference>
<comment type="caution">
    <text evidence="3">The sequence shown here is derived from an EMBL/GenBank/DDBJ whole genome shotgun (WGS) entry which is preliminary data.</text>
</comment>
<dbReference type="RefSeq" id="WP_061912888.1">
    <property type="nucleotide sequence ID" value="NZ_DF967971.1"/>
</dbReference>
<accession>A0A0P6XNG9</accession>
<dbReference type="SUPFAM" id="SSF49695">
    <property type="entry name" value="gamma-Crystallin-like"/>
    <property type="match status" value="1"/>
</dbReference>
<dbReference type="InterPro" id="IPR003961">
    <property type="entry name" value="FN3_dom"/>
</dbReference>
<dbReference type="InterPro" id="IPR007280">
    <property type="entry name" value="Peptidase_C_arc/bac"/>
</dbReference>
<dbReference type="PROSITE" id="PS50853">
    <property type="entry name" value="FN3"/>
    <property type="match status" value="1"/>
</dbReference>
<dbReference type="Gene3D" id="2.60.120.380">
    <property type="match status" value="2"/>
</dbReference>
<keyword evidence="4" id="KW-1185">Reference proteome</keyword>
<dbReference type="Gene3D" id="2.60.20.10">
    <property type="entry name" value="Crystallins"/>
    <property type="match status" value="1"/>
</dbReference>
<proteinExistence type="predicted"/>
<name>A0A0P6XNG9_9CHLR</name>
<evidence type="ECO:0000313" key="4">
    <source>
        <dbReference type="Proteomes" id="UP000050514"/>
    </source>
</evidence>
<dbReference type="InterPro" id="IPR050570">
    <property type="entry name" value="Cell_wall_metabolism_enzyme"/>
</dbReference>
<dbReference type="OrthoDB" id="135264at2"/>
<feature type="chain" id="PRO_5006133146" description="Fibronectin type-III domain-containing protein" evidence="1">
    <location>
        <begin position="30"/>
        <end position="1286"/>
    </location>
</feature>
<evidence type="ECO:0000256" key="1">
    <source>
        <dbReference type="SAM" id="SignalP"/>
    </source>
</evidence>
<reference evidence="3 4" key="1">
    <citation type="submission" date="2015-07" db="EMBL/GenBank/DDBJ databases">
        <title>Draft genome of Bellilinea caldifistulae DSM 17877.</title>
        <authorList>
            <person name="Hemp J."/>
            <person name="Ward L.M."/>
            <person name="Pace L.A."/>
            <person name="Fischer W.W."/>
        </authorList>
    </citation>
    <scope>NUCLEOTIDE SEQUENCE [LARGE SCALE GENOMIC DNA]</scope>
    <source>
        <strain evidence="3 4">GOMI-1</strain>
    </source>
</reference>
<feature type="signal peptide" evidence="1">
    <location>
        <begin position="1"/>
        <end position="29"/>
    </location>
</feature>
<organism evidence="3 4">
    <name type="scientific">Bellilinea caldifistulae</name>
    <dbReference type="NCBI Taxonomy" id="360411"/>
    <lineage>
        <taxon>Bacteria</taxon>
        <taxon>Bacillati</taxon>
        <taxon>Chloroflexota</taxon>
        <taxon>Anaerolineae</taxon>
        <taxon>Anaerolineales</taxon>
        <taxon>Anaerolineaceae</taxon>
        <taxon>Bellilinea</taxon>
    </lineage>
</organism>
<evidence type="ECO:0000313" key="3">
    <source>
        <dbReference type="EMBL" id="KPL76809.1"/>
    </source>
</evidence>
<dbReference type="EMBL" id="LGHJ01000011">
    <property type="protein sequence ID" value="KPL76809.1"/>
    <property type="molecule type" value="Genomic_DNA"/>
</dbReference>
<dbReference type="InterPro" id="IPR036116">
    <property type="entry name" value="FN3_sf"/>
</dbReference>
<dbReference type="InterPro" id="IPR011024">
    <property type="entry name" value="G_crystallin-like"/>
</dbReference>
<dbReference type="SUPFAM" id="SSF51261">
    <property type="entry name" value="Duplicated hybrid motif"/>
    <property type="match status" value="1"/>
</dbReference>
<dbReference type="Pfam" id="PF01551">
    <property type="entry name" value="Peptidase_M23"/>
    <property type="match status" value="1"/>
</dbReference>
<feature type="domain" description="Fibronectin type-III" evidence="2">
    <location>
        <begin position="1058"/>
        <end position="1153"/>
    </location>
</feature>
<sequence>MKIPRFVVLNGLVLIALWMMLVSSHPALAASEPPGEPVSSLPPELQTALDQRINEIGIQSLGFLLYEPRVVGVEYSADGTQALIWFAFVDPETGQFIEGEPGLAVARLSAPAEGQKAVPAWDVTLQADDEWGETLLDVPQDLLGDELRQMYLTPTEDKSILTTTVYRGYKLPWPAGVSHRVSQSVSHSTCANWVDCRYAWDFAEDSPNQNWPILASKGGIVKRVKWDIPTRSPSACPGDGTVGNYIVLEDRSTTPWTYQLYLHLAKDSIPERLRTPGAIVQQGEYIGLVDNTGASCGSHLHFHVHTNPNSYWGTSVDIRFDDVTVNDGRPRTCYEAANWSAYGNECQPNNRYTSGNIGTNPPGGSLSLPAPGEEVTSPTVLVAGTAWDDQQVTNIQIIARGLDGVWKDVGSGFTQSPFAVEANLCAAGIPNGPVDIALRVWDNHGNVTIQPQGLRTVLKKYNCPAAAPACTLTDNKIILYSQPNYQGSCREYLWNGEISVPDLATGGSPVGSNNTQSIRVGANVRAVLYDGTSYGGRAEAFERDDPNLADNPIGAKTASSLKVQARSFTSFSSSITYPASGSSLPSTDSITLFMSSPSATAFGFTLNRNGQLYQSYDNLPFPAVSIGSLPPGSYAVRGCAKVAASGTDCADRTDWVNFTVTSASLPNNSLKTAPYSDSLNGSSSDWHATGGWQNTGSYWRYGNGTSYSGQGSLTSPPIRLPDNGSPYLYFNYRYRTESPAPWWDQRRLQISVDGGPFLDLPGWGQFSNDPPTQNTWLNTPNIDLSAYLGKTIRVRFYFNTLDGNNNQGVGWEIDNFQILTTQPTGGCAVNPSNISLSAPRWINIGDTIVGETLCVPGSQLFYQFFGFQGQTIRAEVNAKVIGSQLDPYLYLLDSRGGLIAENDDIVYQQNQDSRIDITLPYTGTYYLRVKAWDHPGAGGPDYYYVLRLLEFNTPAELRFIIPASNWIAGGAFEARVEVNAQASGIEKVDFYYRPADAANNNWQLIGSDSNGSDGWSILVNPANYGGMVGGAIYAQARGSDGQIWGDWRLNLQIDGGKPTAQLSGSLPATSGSTAVRLAWNAQDDVSGISRVEFQYRENDGGWQDWNVKPTGESGAVWFLGQPGRKYEFRIRAVDRAGNVQDWPPGGQVTTLPSSCAPGNGEPDNNQHQGAGLLSYETAQEHRLCPAADRDWLRFEAEASKSYLFFGSSLGGGAALKLSIYDASGNPLIEQTAAGLGQSLSFVWTAPAGGSYYLLAAPLEDGLFGDEVRYSIWYGEPRQLFLPMINR</sequence>
<gene>
    <name evidence="3" type="ORF">AC812_05840</name>
</gene>
<dbReference type="InterPro" id="IPR013783">
    <property type="entry name" value="Ig-like_fold"/>
</dbReference>
<dbReference type="STRING" id="360411.AC812_05840"/>
<dbReference type="GO" id="GO:0004222">
    <property type="term" value="F:metalloendopeptidase activity"/>
    <property type="evidence" value="ECO:0007669"/>
    <property type="project" value="TreeGrafter"/>
</dbReference>